<protein>
    <submittedName>
        <fullName evidence="3">Uncharacterized protein</fullName>
    </submittedName>
</protein>
<dbReference type="PANTHER" id="PTHR31147">
    <property type="entry name" value="ACYL TRANSFERASE 4"/>
    <property type="match status" value="1"/>
</dbReference>
<dbReference type="Gene3D" id="3.30.559.10">
    <property type="entry name" value="Chloramphenicol acetyltransferase-like domain"/>
    <property type="match status" value="2"/>
</dbReference>
<dbReference type="InterPro" id="IPR050898">
    <property type="entry name" value="Plant_acyltransferase"/>
</dbReference>
<evidence type="ECO:0000256" key="2">
    <source>
        <dbReference type="ARBA" id="ARBA00022679"/>
    </source>
</evidence>
<keyword evidence="4" id="KW-1185">Reference proteome</keyword>
<name>A0ABC9FNP9_9POAL</name>
<proteinExistence type="inferred from homology"/>
<sequence length="480" mass="51187">MLQTIKPVSPVLHTLRKQPKLYPVALACAPPIMTIAFAVRRRSPELVGPARKTPRETKRMSDIEDQVGLRWHVPFVLFYRARRGGGAAGADDRDDDPAAVVRRTLGEALVPYYPLAGRLREVEGQKLVVDCTGEGVLFVEADADVRLAELEAAGLTPPFPCMDQLLFDVDGSGGVLDSPLLLIQVTRLRCGGFAFALRLNHTMCDAAGIVQFMTAVGDLARGLPSPIIAPVWSRELLDARRPPRPSFLHHEYDPVPPTPFPPASDMVTRTFTFRPADIAAIKKSISTAHRGSGGNDKASTTTTFEALAALVWRARTAALEIPDGEDVRLVVAASIRGGLGLPAGYYGNACVYPAAVCAAGALRCGTLGDAAALVREAKAAAAGAEYARSTADLMALRGRPSLAMANALIVSDNRHAGFRRVDFGWGEPVYGGPAAALFVLSFVVAVRDADGEDDAIAVPVVLPRSAMERFASEVGMMLKS</sequence>
<keyword evidence="2" id="KW-0808">Transferase</keyword>
<dbReference type="InterPro" id="IPR023213">
    <property type="entry name" value="CAT-like_dom_sf"/>
</dbReference>
<dbReference type="AlphaFoldDB" id="A0ABC9FNP9"/>
<accession>A0ABC9FNP9</accession>
<gene>
    <name evidence="3" type="ORF">URODEC1_LOCUS107332</name>
</gene>
<evidence type="ECO:0000313" key="4">
    <source>
        <dbReference type="Proteomes" id="UP001497457"/>
    </source>
</evidence>
<dbReference type="Pfam" id="PF02458">
    <property type="entry name" value="Transferase"/>
    <property type="match status" value="1"/>
</dbReference>
<comment type="similarity">
    <text evidence="1">Belongs to the plant acyltransferase family.</text>
</comment>
<organism evidence="3 4">
    <name type="scientific">Urochloa decumbens</name>
    <dbReference type="NCBI Taxonomy" id="240449"/>
    <lineage>
        <taxon>Eukaryota</taxon>
        <taxon>Viridiplantae</taxon>
        <taxon>Streptophyta</taxon>
        <taxon>Embryophyta</taxon>
        <taxon>Tracheophyta</taxon>
        <taxon>Spermatophyta</taxon>
        <taxon>Magnoliopsida</taxon>
        <taxon>Liliopsida</taxon>
        <taxon>Poales</taxon>
        <taxon>Poaceae</taxon>
        <taxon>PACMAD clade</taxon>
        <taxon>Panicoideae</taxon>
        <taxon>Panicodae</taxon>
        <taxon>Paniceae</taxon>
        <taxon>Melinidinae</taxon>
        <taxon>Urochloa</taxon>
    </lineage>
</organism>
<evidence type="ECO:0000256" key="1">
    <source>
        <dbReference type="ARBA" id="ARBA00009861"/>
    </source>
</evidence>
<dbReference type="PANTHER" id="PTHR31147:SF66">
    <property type="entry name" value="OS05G0315700 PROTEIN"/>
    <property type="match status" value="1"/>
</dbReference>
<dbReference type="EMBL" id="OZ075117">
    <property type="protein sequence ID" value="CAL5078855.1"/>
    <property type="molecule type" value="Genomic_DNA"/>
</dbReference>
<evidence type="ECO:0000313" key="3">
    <source>
        <dbReference type="EMBL" id="CAL5078855.1"/>
    </source>
</evidence>
<reference evidence="3" key="1">
    <citation type="submission" date="2024-10" db="EMBL/GenBank/DDBJ databases">
        <authorList>
            <person name="Ryan C."/>
        </authorList>
    </citation>
    <scope>NUCLEOTIDE SEQUENCE [LARGE SCALE GENOMIC DNA]</scope>
</reference>
<dbReference type="GO" id="GO:0016747">
    <property type="term" value="F:acyltransferase activity, transferring groups other than amino-acyl groups"/>
    <property type="evidence" value="ECO:0007669"/>
    <property type="project" value="UniProtKB-ARBA"/>
</dbReference>
<dbReference type="Proteomes" id="UP001497457">
    <property type="component" value="Chromosome 7b"/>
</dbReference>